<sequence length="160" mass="17358">MHGGNEEDDIMSHEGPLGLLDDTPSPALSLWAGVAASSCPGGWMFYGGSCYGLLQDKMSWAEAEIDCQSQGTNGHLASISSKAEGAVLAKHIKASQQDCQNVWIGLHDPQRVNYRPWAAGEPSNSANNEYCVELSCHTGYVAWNDENCKSERSYVCKFVL</sequence>
<comment type="caution">
    <text evidence="1">The sequence shown here is derived from an EMBL/GenBank/DDBJ whole genome shotgun (WGS) entry which is preliminary data.</text>
</comment>
<accession>A0ACB8FMQ2</accession>
<keyword evidence="2" id="KW-1185">Reference proteome</keyword>
<protein>
    <submittedName>
        <fullName evidence="1">Uncharacterized protein</fullName>
    </submittedName>
</protein>
<reference evidence="1" key="1">
    <citation type="submission" date="2021-08" db="EMBL/GenBank/DDBJ databases">
        <title>The first chromosome-level gecko genome reveals the dynamic sex chromosomes of Neotropical dwarf geckos (Sphaerodactylidae: Sphaerodactylus).</title>
        <authorList>
            <person name="Pinto B.J."/>
            <person name="Keating S.E."/>
            <person name="Gamble T."/>
        </authorList>
    </citation>
    <scope>NUCLEOTIDE SEQUENCE</scope>
    <source>
        <strain evidence="1">TG3544</strain>
    </source>
</reference>
<gene>
    <name evidence="1" type="ORF">K3G42_002559</name>
</gene>
<evidence type="ECO:0000313" key="2">
    <source>
        <dbReference type="Proteomes" id="UP000827872"/>
    </source>
</evidence>
<dbReference type="EMBL" id="CM037619">
    <property type="protein sequence ID" value="KAH8006344.1"/>
    <property type="molecule type" value="Genomic_DNA"/>
</dbReference>
<proteinExistence type="predicted"/>
<organism evidence="1 2">
    <name type="scientific">Sphaerodactylus townsendi</name>
    <dbReference type="NCBI Taxonomy" id="933632"/>
    <lineage>
        <taxon>Eukaryota</taxon>
        <taxon>Metazoa</taxon>
        <taxon>Chordata</taxon>
        <taxon>Craniata</taxon>
        <taxon>Vertebrata</taxon>
        <taxon>Euteleostomi</taxon>
        <taxon>Lepidosauria</taxon>
        <taxon>Squamata</taxon>
        <taxon>Bifurcata</taxon>
        <taxon>Gekkota</taxon>
        <taxon>Sphaerodactylidae</taxon>
        <taxon>Sphaerodactylus</taxon>
    </lineage>
</organism>
<name>A0ACB8FMQ2_9SAUR</name>
<evidence type="ECO:0000313" key="1">
    <source>
        <dbReference type="EMBL" id="KAH8006344.1"/>
    </source>
</evidence>
<dbReference type="Proteomes" id="UP000827872">
    <property type="component" value="Linkage Group LG06"/>
</dbReference>